<sequence>MNDNVPPSIAARILVRGVIIGFLIACAARLGWAAGGWIIG</sequence>
<feature type="transmembrane region" description="Helical" evidence="1">
    <location>
        <begin position="13"/>
        <end position="39"/>
    </location>
</feature>
<dbReference type="AlphaFoldDB" id="A0AAN2A280"/>
<protein>
    <submittedName>
        <fullName evidence="2">Uncharacterized protein</fullName>
    </submittedName>
</protein>
<dbReference type="RefSeq" id="WP_272871359.1">
    <property type="nucleotide sequence ID" value="NZ_CAICSX020000001.1"/>
</dbReference>
<gene>
    <name evidence="2" type="ORF">AGRHK599_LOCUS1211</name>
</gene>
<keyword evidence="1" id="KW-0812">Transmembrane</keyword>
<keyword evidence="1" id="KW-0472">Membrane</keyword>
<evidence type="ECO:0000313" key="3">
    <source>
        <dbReference type="Proteomes" id="UP000528185"/>
    </source>
</evidence>
<comment type="caution">
    <text evidence="2">The sequence shown here is derived from an EMBL/GenBank/DDBJ whole genome shotgun (WGS) entry which is preliminary data.</text>
</comment>
<dbReference type="EMBL" id="CAICSX020000001">
    <property type="protein sequence ID" value="CAD0211186.1"/>
    <property type="molecule type" value="Genomic_DNA"/>
</dbReference>
<dbReference type="Proteomes" id="UP000528185">
    <property type="component" value="Unassembled WGS sequence"/>
</dbReference>
<name>A0AAN2A280_RHIRH</name>
<evidence type="ECO:0000313" key="2">
    <source>
        <dbReference type="EMBL" id="CAD0211186.1"/>
    </source>
</evidence>
<proteinExistence type="predicted"/>
<evidence type="ECO:0000256" key="1">
    <source>
        <dbReference type="SAM" id="Phobius"/>
    </source>
</evidence>
<accession>A0AAN2A280</accession>
<keyword evidence="1" id="KW-1133">Transmembrane helix</keyword>
<organism evidence="2 3">
    <name type="scientific">Rhizobium rhizogenes</name>
    <name type="common">Agrobacterium rhizogenes</name>
    <dbReference type="NCBI Taxonomy" id="359"/>
    <lineage>
        <taxon>Bacteria</taxon>
        <taxon>Pseudomonadati</taxon>
        <taxon>Pseudomonadota</taxon>
        <taxon>Alphaproteobacteria</taxon>
        <taxon>Hyphomicrobiales</taxon>
        <taxon>Rhizobiaceae</taxon>
        <taxon>Rhizobium/Agrobacterium group</taxon>
        <taxon>Rhizobium</taxon>
    </lineage>
</organism>
<reference evidence="2 3" key="1">
    <citation type="submission" date="2020-06" db="EMBL/GenBank/DDBJ databases">
        <authorList>
            <person name="De Coninck B."/>
            <person name="Ibrahim H."/>
        </authorList>
    </citation>
    <scope>NUCLEOTIDE SEQUENCE [LARGE SCALE GENOMIC DNA]</scope>
    <source>
        <strain evidence="2">Ag_rhizogenes_K599</strain>
    </source>
</reference>